<evidence type="ECO:0000256" key="3">
    <source>
        <dbReference type="SAM" id="MobiDB-lite"/>
    </source>
</evidence>
<dbReference type="EMBL" id="CP022685">
    <property type="protein sequence ID" value="ATL31602.1"/>
    <property type="molecule type" value="Genomic_DNA"/>
</dbReference>
<sequence>MPVPRVRRWQPLALTAAAVLVGITVPATATATPSPTQAPATAAVGAYDDTYYKDALGKTGPELKSALHTIISEQTKLSYDQVWDALKSTDEDPANSSNVILLYSGTSRSKDSSGGDQGDWNREHVWAKSHGDFGTSTGPGTDIHHLRPEDVTVNSIRGNKDFDNGGSAVEGAPGNLTDGDSFEPRDAVKGDVARMILYMAVRYDGESGFPDLEPNDKVDNGSAPAIGKLSVLKKWSDEDPPDAFEKNRNQVIFDKFQHNRNPFIDHPEWVEEVY</sequence>
<evidence type="ECO:0000256" key="4">
    <source>
        <dbReference type="SAM" id="SignalP"/>
    </source>
</evidence>
<keyword evidence="6" id="KW-1185">Reference proteome</keyword>
<reference evidence="5 6" key="1">
    <citation type="submission" date="2017-08" db="EMBL/GenBank/DDBJ databases">
        <title>Complete Genome Sequence of Streptomyces formicae KY5, the formicamycin producer.</title>
        <authorList>
            <person name="Holmes N.A."/>
            <person name="Devine R."/>
            <person name="Qin Z."/>
            <person name="Seipke R.F."/>
            <person name="Wilkinson B."/>
            <person name="Hutchings M.I."/>
        </authorList>
    </citation>
    <scope>NUCLEOTIDE SEQUENCE [LARGE SCALE GENOMIC DNA]</scope>
    <source>
        <strain evidence="5 6">KY5</strain>
    </source>
</reference>
<keyword evidence="1" id="KW-0540">Nuclease</keyword>
<dbReference type="InterPro" id="IPR007346">
    <property type="entry name" value="Endonuclease-I"/>
</dbReference>
<dbReference type="InterPro" id="IPR044925">
    <property type="entry name" value="His-Me_finger_sf"/>
</dbReference>
<proteinExistence type="predicted"/>
<dbReference type="RefSeq" id="WP_098245695.1">
    <property type="nucleotide sequence ID" value="NZ_CP022685.1"/>
</dbReference>
<evidence type="ECO:0000256" key="2">
    <source>
        <dbReference type="ARBA" id="ARBA00022801"/>
    </source>
</evidence>
<name>A0A291QJ55_9ACTN</name>
<feature type="signal peptide" evidence="4">
    <location>
        <begin position="1"/>
        <end position="31"/>
    </location>
</feature>
<evidence type="ECO:0000313" key="5">
    <source>
        <dbReference type="EMBL" id="ATL31602.1"/>
    </source>
</evidence>
<organism evidence="5 6">
    <name type="scientific">Streptomyces formicae</name>
    <dbReference type="NCBI Taxonomy" id="1616117"/>
    <lineage>
        <taxon>Bacteria</taxon>
        <taxon>Bacillati</taxon>
        <taxon>Actinomycetota</taxon>
        <taxon>Actinomycetes</taxon>
        <taxon>Kitasatosporales</taxon>
        <taxon>Streptomycetaceae</taxon>
        <taxon>Streptomyces</taxon>
    </lineage>
</organism>
<gene>
    <name evidence="5" type="ORF">KY5_6584c</name>
</gene>
<dbReference type="Pfam" id="PF04231">
    <property type="entry name" value="Endonuclease_1"/>
    <property type="match status" value="1"/>
</dbReference>
<dbReference type="AlphaFoldDB" id="A0A291QJ55"/>
<evidence type="ECO:0000313" key="6">
    <source>
        <dbReference type="Proteomes" id="UP000221011"/>
    </source>
</evidence>
<dbReference type="SUPFAM" id="SSF54060">
    <property type="entry name" value="His-Me finger endonucleases"/>
    <property type="match status" value="1"/>
</dbReference>
<feature type="region of interest" description="Disordered" evidence="3">
    <location>
        <begin position="160"/>
        <end position="183"/>
    </location>
</feature>
<dbReference type="PANTHER" id="PTHR33607">
    <property type="entry name" value="ENDONUCLEASE-1"/>
    <property type="match status" value="1"/>
</dbReference>
<dbReference type="GO" id="GO:0016787">
    <property type="term" value="F:hydrolase activity"/>
    <property type="evidence" value="ECO:0007669"/>
    <property type="project" value="UniProtKB-KW"/>
</dbReference>
<accession>A0A291QJ55</accession>
<feature type="chain" id="PRO_5013058829" evidence="4">
    <location>
        <begin position="32"/>
        <end position="274"/>
    </location>
</feature>
<keyword evidence="4" id="KW-0732">Signal</keyword>
<dbReference type="GO" id="GO:0004518">
    <property type="term" value="F:nuclease activity"/>
    <property type="evidence" value="ECO:0007669"/>
    <property type="project" value="UniProtKB-KW"/>
</dbReference>
<keyword evidence="2" id="KW-0378">Hydrolase</keyword>
<evidence type="ECO:0000256" key="1">
    <source>
        <dbReference type="ARBA" id="ARBA00022722"/>
    </source>
</evidence>
<dbReference type="Proteomes" id="UP000221011">
    <property type="component" value="Chromosome"/>
</dbReference>
<dbReference type="PANTHER" id="PTHR33607:SF2">
    <property type="entry name" value="ENDONUCLEASE-1"/>
    <property type="match status" value="1"/>
</dbReference>
<protein>
    <submittedName>
        <fullName evidence="5">Extracellular ribonuclease Bsn</fullName>
    </submittedName>
</protein>
<dbReference type="KEGG" id="sfk:KY5_6584c"/>